<dbReference type="EMBL" id="BAAADU010000002">
    <property type="protein sequence ID" value="GAA0656696.1"/>
    <property type="molecule type" value="Genomic_DNA"/>
</dbReference>
<evidence type="ECO:0000313" key="2">
    <source>
        <dbReference type="EMBL" id="GAA0656696.1"/>
    </source>
</evidence>
<keyword evidence="3" id="KW-1185">Reference proteome</keyword>
<proteinExistence type="predicted"/>
<dbReference type="CDD" id="cd02440">
    <property type="entry name" value="AdoMet_MTases"/>
    <property type="match status" value="1"/>
</dbReference>
<dbReference type="Proteomes" id="UP001500194">
    <property type="component" value="Unassembled WGS sequence"/>
</dbReference>
<dbReference type="SUPFAM" id="SSF53335">
    <property type="entry name" value="S-adenosyl-L-methionine-dependent methyltransferases"/>
    <property type="match status" value="1"/>
</dbReference>
<dbReference type="GO" id="GO:0008757">
    <property type="term" value="F:S-adenosylmethionine-dependent methyltransferase activity"/>
    <property type="evidence" value="ECO:0007669"/>
    <property type="project" value="InterPro"/>
</dbReference>
<dbReference type="PANTHER" id="PTHR43591">
    <property type="entry name" value="METHYLTRANSFERASE"/>
    <property type="match status" value="1"/>
</dbReference>
<dbReference type="InterPro" id="IPR029063">
    <property type="entry name" value="SAM-dependent_MTases_sf"/>
</dbReference>
<dbReference type="InterPro" id="IPR013216">
    <property type="entry name" value="Methyltransf_11"/>
</dbReference>
<evidence type="ECO:0000313" key="3">
    <source>
        <dbReference type="Proteomes" id="UP001500194"/>
    </source>
</evidence>
<dbReference type="Pfam" id="PF08241">
    <property type="entry name" value="Methyltransf_11"/>
    <property type="match status" value="1"/>
</dbReference>
<comment type="caution">
    <text evidence="2">The sequence shown here is derived from an EMBL/GenBank/DDBJ whole genome shotgun (WGS) entry which is preliminary data.</text>
</comment>
<dbReference type="AlphaFoldDB" id="A0AAV3T3J1"/>
<dbReference type="Gene3D" id="3.40.50.150">
    <property type="entry name" value="Vaccinia Virus protein VP39"/>
    <property type="match status" value="1"/>
</dbReference>
<gene>
    <name evidence="2" type="ORF">GCM10009019_20890</name>
</gene>
<name>A0AAV3T3J1_9EURY</name>
<protein>
    <recommendedName>
        <fullName evidence="1">Methyltransferase type 11 domain-containing protein</fullName>
    </recommendedName>
</protein>
<sequence>MHDVPYFDAFAPVYDLVMPAAERAPLADGLAHAQRDVARVLDLGGGTGRAARALGGATVVDASRGMLERAAGDGLPVVQGDVGALPVRSASADAAVVVDALHHFPDVPGALAEAHRVLRPGGVLVVREFDPATVRGRLLEAAEHAIRFDSTFYTPDALRDRLADAGFAPRVVERGFAYTVAGVREQRSE</sequence>
<organism evidence="2 3">
    <name type="scientific">Salarchaeum japonicum</name>
    <dbReference type="NCBI Taxonomy" id="555573"/>
    <lineage>
        <taxon>Archaea</taxon>
        <taxon>Methanobacteriati</taxon>
        <taxon>Methanobacteriota</taxon>
        <taxon>Stenosarchaea group</taxon>
        <taxon>Halobacteria</taxon>
        <taxon>Halobacteriales</taxon>
        <taxon>Halobacteriaceae</taxon>
    </lineage>
</organism>
<reference evidence="2 3" key="1">
    <citation type="journal article" date="2019" name="Int. J. Syst. Evol. Microbiol.">
        <title>The Global Catalogue of Microorganisms (GCM) 10K type strain sequencing project: providing services to taxonomists for standard genome sequencing and annotation.</title>
        <authorList>
            <consortium name="The Broad Institute Genomics Platform"/>
            <consortium name="The Broad Institute Genome Sequencing Center for Infectious Disease"/>
            <person name="Wu L."/>
            <person name="Ma J."/>
        </authorList>
    </citation>
    <scope>NUCLEOTIDE SEQUENCE [LARGE SCALE GENOMIC DNA]</scope>
    <source>
        <strain evidence="2 3">JCM 16327</strain>
    </source>
</reference>
<accession>A0AAV3T3J1</accession>
<evidence type="ECO:0000259" key="1">
    <source>
        <dbReference type="Pfam" id="PF08241"/>
    </source>
</evidence>
<feature type="domain" description="Methyltransferase type 11" evidence="1">
    <location>
        <begin position="41"/>
        <end position="126"/>
    </location>
</feature>